<reference evidence="3 4" key="1">
    <citation type="journal article" date="2019" name="Int. J. Syst. Evol. Microbiol.">
        <title>The Global Catalogue of Microorganisms (GCM) 10K type strain sequencing project: providing services to taxonomists for standard genome sequencing and annotation.</title>
        <authorList>
            <consortium name="The Broad Institute Genomics Platform"/>
            <consortium name="The Broad Institute Genome Sequencing Center for Infectious Disease"/>
            <person name="Wu L."/>
            <person name="Ma J."/>
        </authorList>
    </citation>
    <scope>NUCLEOTIDE SEQUENCE [LARGE SCALE GENOMIC DNA]</scope>
    <source>
        <strain evidence="3 4">JCM 13584</strain>
    </source>
</reference>
<proteinExistence type="predicted"/>
<dbReference type="EMBL" id="BAAAMK010000010">
    <property type="protein sequence ID" value="GAA1965670.1"/>
    <property type="molecule type" value="Genomic_DNA"/>
</dbReference>
<dbReference type="InterPro" id="IPR004919">
    <property type="entry name" value="GmrSD_N"/>
</dbReference>
<dbReference type="PANTHER" id="PTHR37292">
    <property type="entry name" value="VNG6097C"/>
    <property type="match status" value="1"/>
</dbReference>
<accession>A0ABN2RAN8</accession>
<name>A0ABN2RAN8_9MICO</name>
<feature type="region of interest" description="Disordered" evidence="1">
    <location>
        <begin position="1"/>
        <end position="22"/>
    </location>
</feature>
<protein>
    <submittedName>
        <fullName evidence="3">DUF262 domain-containing protein</fullName>
    </submittedName>
</protein>
<evidence type="ECO:0000259" key="2">
    <source>
        <dbReference type="Pfam" id="PF03235"/>
    </source>
</evidence>
<feature type="domain" description="GmrSD restriction endonucleases N-terminal" evidence="2">
    <location>
        <begin position="31"/>
        <end position="239"/>
    </location>
</feature>
<organism evidence="3 4">
    <name type="scientific">Agromyces allii</name>
    <dbReference type="NCBI Taxonomy" id="393607"/>
    <lineage>
        <taxon>Bacteria</taxon>
        <taxon>Bacillati</taxon>
        <taxon>Actinomycetota</taxon>
        <taxon>Actinomycetes</taxon>
        <taxon>Micrococcales</taxon>
        <taxon>Microbacteriaceae</taxon>
        <taxon>Agromyces</taxon>
    </lineage>
</organism>
<dbReference type="Proteomes" id="UP001499954">
    <property type="component" value="Unassembled WGS sequence"/>
</dbReference>
<dbReference type="PANTHER" id="PTHR37292:SF2">
    <property type="entry name" value="DUF262 DOMAIN-CONTAINING PROTEIN"/>
    <property type="match status" value="1"/>
</dbReference>
<gene>
    <name evidence="3" type="ORF">GCM10009717_35700</name>
</gene>
<evidence type="ECO:0000256" key="1">
    <source>
        <dbReference type="SAM" id="MobiDB-lite"/>
    </source>
</evidence>
<evidence type="ECO:0000313" key="3">
    <source>
        <dbReference type="EMBL" id="GAA1965670.1"/>
    </source>
</evidence>
<evidence type="ECO:0000313" key="4">
    <source>
        <dbReference type="Proteomes" id="UP001499954"/>
    </source>
</evidence>
<comment type="caution">
    <text evidence="3">The sequence shown here is derived from an EMBL/GenBank/DDBJ whole genome shotgun (WGS) entry which is preliminary data.</text>
</comment>
<sequence length="548" mass="60867">MSAGRQRAAECHTATPGSVSTSTGENMALTIRKILENVQSGTIRIPAFQRGFVWDAERVAYLMDSIYKGYPFGALILWRTKEKLVHERQLGPFQLPEVEPDYPIDYVLDGQQRLTSIFGVFQTELTAVEDAPWTGIYFDMSAEADLQESQFICPSSEDIDLARHFPIGTFFDVTAYRKATADLPADRAELIDKVQSVFKEATIPTQEVATEDRARVAIVFERVNRLGVELDTFQLLSAWTWSEDFDLQERIRGLAEDVAPHGFGDISQDTNLILRCCAAVVAEDASPAALMGLKGADVRARFDEIENGVKGAIDFLRKNLRVHRLINLPYSALLVPLAVFFATPGSKGVDVSTAQRESLERWFWKACFSRRFSAGVLRNLKRDIDEMISLRKNGASALDKIAASTDAEYFADQSFTIGTVHTKTLILLLANKDPKSFVSGAGVDLGPVLQAYNREEFHHLMPRSFLKKKGISTSDINSLANFAIISAQDNKRLGGVAPSVYKKKMDVGSVDAILEAALCPHSLFDDDFHTFIEARARTLADYANKKMA</sequence>
<dbReference type="Pfam" id="PF03235">
    <property type="entry name" value="GmrSD_N"/>
    <property type="match status" value="1"/>
</dbReference>
<keyword evidence="4" id="KW-1185">Reference proteome</keyword>